<evidence type="ECO:0000259" key="2">
    <source>
        <dbReference type="Pfam" id="PF22725"/>
    </source>
</evidence>
<gene>
    <name evidence="3" type="ORF">SAMN05518846_12460</name>
</gene>
<dbReference type="InterPro" id="IPR000683">
    <property type="entry name" value="Gfo/Idh/MocA-like_OxRdtase_N"/>
</dbReference>
<organism evidence="3 4">
    <name type="scientific">Brevibacillus centrosporus</name>
    <dbReference type="NCBI Taxonomy" id="54910"/>
    <lineage>
        <taxon>Bacteria</taxon>
        <taxon>Bacillati</taxon>
        <taxon>Bacillota</taxon>
        <taxon>Bacilli</taxon>
        <taxon>Bacillales</taxon>
        <taxon>Paenibacillaceae</taxon>
        <taxon>Brevibacillus</taxon>
    </lineage>
</organism>
<keyword evidence="4" id="KW-1185">Reference proteome</keyword>
<protein>
    <submittedName>
        <fullName evidence="3">Predicted dehydrogenase</fullName>
    </submittedName>
</protein>
<feature type="domain" description="Gfo/Idh/MocA-like oxidoreductase N-terminal" evidence="1">
    <location>
        <begin position="2"/>
        <end position="119"/>
    </location>
</feature>
<proteinExistence type="predicted"/>
<feature type="domain" description="GFO/IDH/MocA-like oxidoreductase" evidence="2">
    <location>
        <begin position="128"/>
        <end position="249"/>
    </location>
</feature>
<evidence type="ECO:0000313" key="3">
    <source>
        <dbReference type="EMBL" id="SFK92980.1"/>
    </source>
</evidence>
<dbReference type="RefSeq" id="WP_092276644.1">
    <property type="nucleotide sequence ID" value="NZ_FORT01000024.1"/>
</dbReference>
<dbReference type="AlphaFoldDB" id="A0A1I4DJQ5"/>
<reference evidence="4" key="1">
    <citation type="submission" date="2016-10" db="EMBL/GenBank/DDBJ databases">
        <authorList>
            <person name="Varghese N."/>
            <person name="Submissions S."/>
        </authorList>
    </citation>
    <scope>NUCLEOTIDE SEQUENCE [LARGE SCALE GENOMIC DNA]</scope>
    <source>
        <strain evidence="4">OK042</strain>
    </source>
</reference>
<dbReference type="InterPro" id="IPR036291">
    <property type="entry name" value="NAD(P)-bd_dom_sf"/>
</dbReference>
<dbReference type="Gene3D" id="3.30.360.10">
    <property type="entry name" value="Dihydrodipicolinate Reductase, domain 2"/>
    <property type="match status" value="1"/>
</dbReference>
<sequence length="331" mass="37085">MKVGIISFAHMHAHSYATYLQKHPDVQLTAIWDHDEERGKTAAATYQVDYYGDLREFLQTDVEAVIVCSENARHKEHVIAAAKSKKQILCEKPIATEVKDAEEMIRTCKEEGVILQIAYPVRFASVMEQVRQLIESKAIGEVLAVNGTNHGQMPGGWFIEKELSGGGAATDHIVHVMDLVRWLLKDEGKSVYAELDTRFYDIDVEDCGIVSLEMESGVIVTIDPSWSRPKTFPTWGDVTMQIVGTKGTLSVDVFKQHALYYNDQANRVQHLPWAKDMDEGLIADFIQCVQEGRAPSISGEDGLRTLEIVKAAYESNRCKQAVIIDKVTFPE</sequence>
<dbReference type="PANTHER" id="PTHR43377">
    <property type="entry name" value="BILIVERDIN REDUCTASE A"/>
    <property type="match status" value="1"/>
</dbReference>
<name>A0A1I4DJQ5_9BACL</name>
<dbReference type="SUPFAM" id="SSF51735">
    <property type="entry name" value="NAD(P)-binding Rossmann-fold domains"/>
    <property type="match status" value="1"/>
</dbReference>
<dbReference type="PANTHER" id="PTHR43377:SF1">
    <property type="entry name" value="BILIVERDIN REDUCTASE A"/>
    <property type="match status" value="1"/>
</dbReference>
<dbReference type="STRING" id="1884381.SAMN05518846_12460"/>
<dbReference type="SUPFAM" id="SSF55347">
    <property type="entry name" value="Glyceraldehyde-3-phosphate dehydrogenase-like, C-terminal domain"/>
    <property type="match status" value="1"/>
</dbReference>
<evidence type="ECO:0000259" key="1">
    <source>
        <dbReference type="Pfam" id="PF01408"/>
    </source>
</evidence>
<accession>A0A1I4DJQ5</accession>
<dbReference type="GO" id="GO:0000166">
    <property type="term" value="F:nucleotide binding"/>
    <property type="evidence" value="ECO:0007669"/>
    <property type="project" value="InterPro"/>
</dbReference>
<dbReference type="InterPro" id="IPR051450">
    <property type="entry name" value="Gfo/Idh/MocA_Oxidoreductases"/>
</dbReference>
<evidence type="ECO:0000313" key="4">
    <source>
        <dbReference type="Proteomes" id="UP000198915"/>
    </source>
</evidence>
<dbReference type="Proteomes" id="UP000198915">
    <property type="component" value="Unassembled WGS sequence"/>
</dbReference>
<dbReference type="Pfam" id="PF22725">
    <property type="entry name" value="GFO_IDH_MocA_C3"/>
    <property type="match status" value="1"/>
</dbReference>
<dbReference type="Gene3D" id="3.40.50.720">
    <property type="entry name" value="NAD(P)-binding Rossmann-like Domain"/>
    <property type="match status" value="1"/>
</dbReference>
<dbReference type="InterPro" id="IPR055170">
    <property type="entry name" value="GFO_IDH_MocA-like_dom"/>
</dbReference>
<dbReference type="Pfam" id="PF01408">
    <property type="entry name" value="GFO_IDH_MocA"/>
    <property type="match status" value="1"/>
</dbReference>
<dbReference type="EMBL" id="FORT01000024">
    <property type="protein sequence ID" value="SFK92980.1"/>
    <property type="molecule type" value="Genomic_DNA"/>
</dbReference>